<keyword evidence="2" id="KW-1185">Reference proteome</keyword>
<proteinExistence type="predicted"/>
<dbReference type="AlphaFoldDB" id="A0AAC9XWY6"/>
<accession>A0AAC9XWY6</accession>
<sequence>MAELLSVKTLAVMSGITPIFLQKLQGMKQSFHYYNVLR</sequence>
<organism evidence="1 2">
    <name type="scientific">Pseudoalteromonas nigrifaciens</name>
    <dbReference type="NCBI Taxonomy" id="28109"/>
    <lineage>
        <taxon>Bacteria</taxon>
        <taxon>Pseudomonadati</taxon>
        <taxon>Pseudomonadota</taxon>
        <taxon>Gammaproteobacteria</taxon>
        <taxon>Alteromonadales</taxon>
        <taxon>Pseudoalteromonadaceae</taxon>
        <taxon>Pseudoalteromonas</taxon>
    </lineage>
</organism>
<dbReference type="KEGG" id="png:PNIG_a1779"/>
<dbReference type="EMBL" id="CP011036">
    <property type="protein sequence ID" value="ASM53881.1"/>
    <property type="molecule type" value="Genomic_DNA"/>
</dbReference>
<name>A0AAC9XWY6_9GAMM</name>
<reference evidence="1 2" key="1">
    <citation type="submission" date="2015-03" db="EMBL/GenBank/DDBJ databases">
        <authorList>
            <person name="Xie B.-B."/>
            <person name="Rong J.-C."/>
            <person name="Qin Q.-L."/>
            <person name="Zhang Y.-Z."/>
        </authorList>
    </citation>
    <scope>NUCLEOTIDE SEQUENCE [LARGE SCALE GENOMIC DNA]</scope>
    <source>
        <strain evidence="1 2">KMM 661</strain>
    </source>
</reference>
<protein>
    <submittedName>
        <fullName evidence="1">Uncharacterized protein</fullName>
    </submittedName>
</protein>
<gene>
    <name evidence="1" type="ORF">PNIG_a1779</name>
</gene>
<evidence type="ECO:0000313" key="2">
    <source>
        <dbReference type="Proteomes" id="UP000198329"/>
    </source>
</evidence>
<evidence type="ECO:0000313" key="1">
    <source>
        <dbReference type="EMBL" id="ASM53881.1"/>
    </source>
</evidence>
<dbReference type="Proteomes" id="UP000198329">
    <property type="component" value="Chromosome I"/>
</dbReference>